<feature type="compositionally biased region" description="Polar residues" evidence="1">
    <location>
        <begin position="251"/>
        <end position="268"/>
    </location>
</feature>
<feature type="compositionally biased region" description="Basic residues" evidence="1">
    <location>
        <begin position="81"/>
        <end position="93"/>
    </location>
</feature>
<organism evidence="3 4">
    <name type="scientific">Cyclospora cayetanensis</name>
    <dbReference type="NCBI Taxonomy" id="88456"/>
    <lineage>
        <taxon>Eukaryota</taxon>
        <taxon>Sar</taxon>
        <taxon>Alveolata</taxon>
        <taxon>Apicomplexa</taxon>
        <taxon>Conoidasida</taxon>
        <taxon>Coccidia</taxon>
        <taxon>Eucoccidiorida</taxon>
        <taxon>Eimeriorina</taxon>
        <taxon>Eimeriidae</taxon>
        <taxon>Cyclospora</taxon>
    </lineage>
</organism>
<name>A0A6P6RXZ4_9EIME</name>
<feature type="compositionally biased region" description="Polar residues" evidence="1">
    <location>
        <begin position="136"/>
        <end position="158"/>
    </location>
</feature>
<keyword evidence="3" id="KW-1185">Reference proteome</keyword>
<feature type="compositionally biased region" description="Low complexity" evidence="1">
    <location>
        <begin position="225"/>
        <end position="238"/>
    </location>
</feature>
<evidence type="ECO:0000256" key="2">
    <source>
        <dbReference type="SAM" id="SignalP"/>
    </source>
</evidence>
<feature type="compositionally biased region" description="Low complexity" evidence="1">
    <location>
        <begin position="48"/>
        <end position="62"/>
    </location>
</feature>
<protein>
    <submittedName>
        <fullName evidence="4">Suppressor protein SRP40</fullName>
    </submittedName>
</protein>
<dbReference type="Proteomes" id="UP000515125">
    <property type="component" value="Unplaced"/>
</dbReference>
<dbReference type="AlphaFoldDB" id="A0A6P6RXZ4"/>
<proteinExistence type="predicted"/>
<dbReference type="RefSeq" id="XP_026191985.1">
    <property type="nucleotide sequence ID" value="XM_026336200.1"/>
</dbReference>
<dbReference type="GeneID" id="34621370"/>
<gene>
    <name evidence="4" type="primary">LOC34621370</name>
</gene>
<feature type="signal peptide" evidence="2">
    <location>
        <begin position="1"/>
        <end position="29"/>
    </location>
</feature>
<feature type="region of interest" description="Disordered" evidence="1">
    <location>
        <begin position="36"/>
        <end position="271"/>
    </location>
</feature>
<accession>A0A6P6RXZ4</accession>
<keyword evidence="2" id="KW-0732">Signal</keyword>
<evidence type="ECO:0000313" key="4">
    <source>
        <dbReference type="RefSeq" id="XP_026191985.1"/>
    </source>
</evidence>
<feature type="chain" id="PRO_5028088018" evidence="2">
    <location>
        <begin position="30"/>
        <end position="289"/>
    </location>
</feature>
<feature type="compositionally biased region" description="Polar residues" evidence="1">
    <location>
        <begin position="215"/>
        <end position="224"/>
    </location>
</feature>
<evidence type="ECO:0000313" key="3">
    <source>
        <dbReference type="Proteomes" id="UP000515125"/>
    </source>
</evidence>
<sequence>MGFAYIYLGWVATVALLCSISFPAQHTIALSLNSGSDAAETSGGGSDDGSSTSDPGEGPSSSTHKRERSEGESSDDEKASRSKKRKMLKKKIKKVPEKLKGKKKQAGGWNPDDETVSSRMDEIHLAPYFVLPDGSPETTGSSAPSLPTGASGSSSGMPTQEAAVGRHKHSPSPPTTSQSVIAPPKPPEPTQGAPYFGPSSKKTPLEVSTPLAMPTSPTSISEGASSDSKIDSSSGSDTETSESSDSEGTSQGDASQAPSPQRPGSPSGIQKGLVPDLLLLLAPALPSSR</sequence>
<reference evidence="4" key="1">
    <citation type="submission" date="2025-08" db="UniProtKB">
        <authorList>
            <consortium name="RefSeq"/>
        </authorList>
    </citation>
    <scope>IDENTIFICATION</scope>
</reference>
<evidence type="ECO:0000256" key="1">
    <source>
        <dbReference type="SAM" id="MobiDB-lite"/>
    </source>
</evidence>
<feature type="compositionally biased region" description="Basic and acidic residues" evidence="1">
    <location>
        <begin position="67"/>
        <end position="80"/>
    </location>
</feature>